<organism evidence="1 2">
    <name type="scientific">Streptomyces leeuwenhoekii</name>
    <dbReference type="NCBI Taxonomy" id="1437453"/>
    <lineage>
        <taxon>Bacteria</taxon>
        <taxon>Bacillati</taxon>
        <taxon>Actinomycetota</taxon>
        <taxon>Actinomycetes</taxon>
        <taxon>Kitasatosporales</taxon>
        <taxon>Streptomycetaceae</taxon>
        <taxon>Streptomyces</taxon>
    </lineage>
</organism>
<sequence>MGSPNTARPGGSLWTRLVDAFHGRDTPAPTPPAVPWNSLEWRVDPEYRSERWSKVPASASGAM</sequence>
<protein>
    <submittedName>
        <fullName evidence="1">Uncharacterized protein</fullName>
    </submittedName>
</protein>
<dbReference type="Proteomes" id="UP000035016">
    <property type="component" value="Chromosome Chromosome"/>
</dbReference>
<dbReference type="EMBL" id="LN831790">
    <property type="protein sequence ID" value="CQR59571.1"/>
    <property type="molecule type" value="Genomic_DNA"/>
</dbReference>
<accession>A0A0F7VRW0</accession>
<dbReference type="AlphaFoldDB" id="A0A0F7VRW0"/>
<gene>
    <name evidence="1" type="primary">sle_01090</name>
</gene>
<evidence type="ECO:0000313" key="2">
    <source>
        <dbReference type="Proteomes" id="UP000035016"/>
    </source>
</evidence>
<reference evidence="1 2" key="1">
    <citation type="submission" date="2015-02" db="EMBL/GenBank/DDBJ databases">
        <authorList>
            <person name="Gomez-Escribano P.J."/>
        </authorList>
    </citation>
    <scope>NUCLEOTIDE SEQUENCE [LARGE SCALE GENOMIC DNA]</scope>
    <source>
        <strain evidence="2">C34 (DSM 42122 / NRRL B-24963)</strain>
    </source>
</reference>
<proteinExistence type="predicted"/>
<name>A0A0F7VRW0_STRLW</name>
<evidence type="ECO:0000313" key="1">
    <source>
        <dbReference type="EMBL" id="CQR59571.1"/>
    </source>
</evidence>
<dbReference type="KEGG" id="sle:sle_01090"/>